<dbReference type="SUPFAM" id="SSF48498">
    <property type="entry name" value="Tetracyclin repressor-like, C-terminal domain"/>
    <property type="match status" value="1"/>
</dbReference>
<dbReference type="Gene3D" id="1.10.10.60">
    <property type="entry name" value="Homeodomain-like"/>
    <property type="match status" value="1"/>
</dbReference>
<reference evidence="4 5" key="1">
    <citation type="submission" date="2014-12" db="EMBL/GenBank/DDBJ databases">
        <title>Draft genome sequence of Cohnella kolymensis strain B-2846.</title>
        <authorList>
            <person name="Karlyshev A.V."/>
            <person name="Kudryashova E.B."/>
        </authorList>
    </citation>
    <scope>NUCLEOTIDE SEQUENCE [LARGE SCALE GENOMIC DNA]</scope>
    <source>
        <strain evidence="4 5">VKM B-2846</strain>
    </source>
</reference>
<dbReference type="Proteomes" id="UP000054526">
    <property type="component" value="Unassembled WGS sequence"/>
</dbReference>
<comment type="caution">
    <text evidence="4">The sequence shown here is derived from an EMBL/GenBank/DDBJ whole genome shotgun (WGS) entry which is preliminary data.</text>
</comment>
<protein>
    <recommendedName>
        <fullName evidence="3">HTH-type transcriptional regulator MT1864/Rv1816-like C-terminal domain-containing protein</fullName>
    </recommendedName>
</protein>
<keyword evidence="5" id="KW-1185">Reference proteome</keyword>
<dbReference type="InterPro" id="IPR025996">
    <property type="entry name" value="MT1864/Rv1816-like_C"/>
</dbReference>
<dbReference type="Pfam" id="PF13305">
    <property type="entry name" value="TetR_C_33"/>
    <property type="match status" value="1"/>
</dbReference>
<sequence length="201" mass="22003">MEQEEPRLRAGRAGIKPEIVIAAAAEIADESGWSHATLANVAGKLEIKTPSLYNHVKGLADLRHKLAVHGVQLLRDVMFDAAIGETGKEAIRKIAIAYVDFVRTHPGLYEAINRVDDSAEPDFAKASDDLLSIFGRLLRPLALSEEEMVHVVRGLRSLVHGFASLEAMGGFQMPEDTKTSLTKAINYYFDGIAANINQRPN</sequence>
<evidence type="ECO:0000256" key="2">
    <source>
        <dbReference type="ARBA" id="ARBA00023163"/>
    </source>
</evidence>
<gene>
    <name evidence="4" type="ORF">SD71_00480</name>
</gene>
<evidence type="ECO:0000256" key="1">
    <source>
        <dbReference type="ARBA" id="ARBA00023015"/>
    </source>
</evidence>
<organism evidence="4 5">
    <name type="scientific">Cohnella kolymensis</name>
    <dbReference type="NCBI Taxonomy" id="1590652"/>
    <lineage>
        <taxon>Bacteria</taxon>
        <taxon>Bacillati</taxon>
        <taxon>Bacillota</taxon>
        <taxon>Bacilli</taxon>
        <taxon>Bacillales</taxon>
        <taxon>Paenibacillaceae</taxon>
        <taxon>Cohnella</taxon>
    </lineage>
</organism>
<evidence type="ECO:0000313" key="4">
    <source>
        <dbReference type="EMBL" id="KIL37234.1"/>
    </source>
</evidence>
<keyword evidence="1" id="KW-0805">Transcription regulation</keyword>
<name>A0ABR5A898_9BACL</name>
<dbReference type="EMBL" id="JXAL01000001">
    <property type="protein sequence ID" value="KIL37234.1"/>
    <property type="molecule type" value="Genomic_DNA"/>
</dbReference>
<keyword evidence="2" id="KW-0804">Transcription</keyword>
<proteinExistence type="predicted"/>
<dbReference type="InterPro" id="IPR009057">
    <property type="entry name" value="Homeodomain-like_sf"/>
</dbReference>
<feature type="domain" description="HTH-type transcriptional regulator MT1864/Rv1816-like C-terminal" evidence="3">
    <location>
        <begin position="92"/>
        <end position="185"/>
    </location>
</feature>
<evidence type="ECO:0000259" key="3">
    <source>
        <dbReference type="Pfam" id="PF13305"/>
    </source>
</evidence>
<dbReference type="SUPFAM" id="SSF46689">
    <property type="entry name" value="Homeodomain-like"/>
    <property type="match status" value="1"/>
</dbReference>
<dbReference type="InterPro" id="IPR036271">
    <property type="entry name" value="Tet_transcr_reg_TetR-rel_C_sf"/>
</dbReference>
<accession>A0ABR5A898</accession>
<evidence type="ECO:0000313" key="5">
    <source>
        <dbReference type="Proteomes" id="UP000054526"/>
    </source>
</evidence>
<dbReference type="Gene3D" id="1.10.357.10">
    <property type="entry name" value="Tetracycline Repressor, domain 2"/>
    <property type="match status" value="1"/>
</dbReference>